<accession>A0ABY7TEV8</accession>
<dbReference type="CDD" id="cd03809">
    <property type="entry name" value="GT4_MtfB-like"/>
    <property type="match status" value="1"/>
</dbReference>
<dbReference type="Proteomes" id="UP001216139">
    <property type="component" value="Chromosome"/>
</dbReference>
<dbReference type="SUPFAM" id="SSF53756">
    <property type="entry name" value="UDP-Glycosyltransferase/glycogen phosphorylase"/>
    <property type="match status" value="1"/>
</dbReference>
<dbReference type="PANTHER" id="PTHR46401">
    <property type="entry name" value="GLYCOSYLTRANSFERASE WBBK-RELATED"/>
    <property type="match status" value="1"/>
</dbReference>
<dbReference type="PANTHER" id="PTHR46401:SF2">
    <property type="entry name" value="GLYCOSYLTRANSFERASE WBBK-RELATED"/>
    <property type="match status" value="1"/>
</dbReference>
<organism evidence="4 5">
    <name type="scientific">Mucilaginibacter jinjuensis</name>
    <dbReference type="NCBI Taxonomy" id="1176721"/>
    <lineage>
        <taxon>Bacteria</taxon>
        <taxon>Pseudomonadati</taxon>
        <taxon>Bacteroidota</taxon>
        <taxon>Sphingobacteriia</taxon>
        <taxon>Sphingobacteriales</taxon>
        <taxon>Sphingobacteriaceae</taxon>
        <taxon>Mucilaginibacter</taxon>
    </lineage>
</organism>
<gene>
    <name evidence="4" type="ORF">PQO05_11635</name>
</gene>
<evidence type="ECO:0000313" key="5">
    <source>
        <dbReference type="Proteomes" id="UP001216139"/>
    </source>
</evidence>
<dbReference type="Gene3D" id="3.40.50.2000">
    <property type="entry name" value="Glycogen Phosphorylase B"/>
    <property type="match status" value="2"/>
</dbReference>
<reference evidence="4 5" key="1">
    <citation type="submission" date="2023-02" db="EMBL/GenBank/DDBJ databases">
        <title>Genome sequence of Mucilaginibacter jinjuensis strain KACC 16571.</title>
        <authorList>
            <person name="Kim S."/>
            <person name="Heo J."/>
            <person name="Kwon S.-W."/>
        </authorList>
    </citation>
    <scope>NUCLEOTIDE SEQUENCE [LARGE SCALE GENOMIC DNA]</scope>
    <source>
        <strain evidence="4 5">KACC 16571</strain>
    </source>
</reference>
<name>A0ABY7TEV8_9SPHI</name>
<keyword evidence="5" id="KW-1185">Reference proteome</keyword>
<keyword evidence="1" id="KW-0808">Transferase</keyword>
<evidence type="ECO:0000259" key="3">
    <source>
        <dbReference type="Pfam" id="PF13439"/>
    </source>
</evidence>
<feature type="domain" description="Glycosyl transferase family 1" evidence="2">
    <location>
        <begin position="194"/>
        <end position="344"/>
    </location>
</feature>
<dbReference type="Pfam" id="PF00534">
    <property type="entry name" value="Glycos_transf_1"/>
    <property type="match status" value="1"/>
</dbReference>
<proteinExistence type="predicted"/>
<dbReference type="EMBL" id="CP117167">
    <property type="protein sequence ID" value="WCT14586.1"/>
    <property type="molecule type" value="Genomic_DNA"/>
</dbReference>
<dbReference type="InterPro" id="IPR028098">
    <property type="entry name" value="Glyco_trans_4-like_N"/>
</dbReference>
<dbReference type="InterPro" id="IPR001296">
    <property type="entry name" value="Glyco_trans_1"/>
</dbReference>
<dbReference type="Pfam" id="PF13439">
    <property type="entry name" value="Glyco_transf_4"/>
    <property type="match status" value="1"/>
</dbReference>
<sequence length="376" mass="43765">MNAKPIKLFVDAHSMDKEYQGTYTFLQGLYSALLENHPDVDVYFGTSDPGRLQRAFPQLQPQNVLAYKNAKPGLLRYVTDIPRYIKQYGFDFAHFQYIAPQRKPGCRYIVTLHDIIFNDYKHYFSFGYRTSRQYLFGRSIRNAGIKTTVSAYSQERIAEYYGLKYRDIHVLPNGVKPTTETTRQSREIARRRIKVRYGIENYILYVSRVEARKNHELLLKTYLQLELYKRQIPLVFIGKKSAQVPALQSLIDNLTAEQKQYFHFIEQVDQSDLDAFYKACRLFVYPSIVEGFGIPPLEAAMHHVPVLCSSATAMQSFDFFEPYCFNPANEVEFSVKLQYMLNNPPDAAFLADVAHQIQQQYNWQQTAGTFYNLLTS</sequence>
<dbReference type="RefSeq" id="WP_273633082.1">
    <property type="nucleotide sequence ID" value="NZ_CP117167.1"/>
</dbReference>
<evidence type="ECO:0000256" key="1">
    <source>
        <dbReference type="ARBA" id="ARBA00022679"/>
    </source>
</evidence>
<protein>
    <submittedName>
        <fullName evidence="4">Glycosyltransferase family 1 protein</fullName>
    </submittedName>
</protein>
<evidence type="ECO:0000259" key="2">
    <source>
        <dbReference type="Pfam" id="PF00534"/>
    </source>
</evidence>
<feature type="domain" description="Glycosyltransferase subfamily 4-like N-terminal" evidence="3">
    <location>
        <begin position="24"/>
        <end position="177"/>
    </location>
</feature>
<evidence type="ECO:0000313" key="4">
    <source>
        <dbReference type="EMBL" id="WCT14586.1"/>
    </source>
</evidence>